<comment type="caution">
    <text evidence="6">The sequence shown here is derived from an EMBL/GenBank/DDBJ whole genome shotgun (WGS) entry which is preliminary data.</text>
</comment>
<comment type="similarity">
    <text evidence="1">Belongs to the universal ribosomal protein uL2 family.</text>
</comment>
<dbReference type="Gene3D" id="4.10.950.10">
    <property type="entry name" value="Ribosomal protein L2, domain 3"/>
    <property type="match status" value="1"/>
</dbReference>
<dbReference type="PANTHER" id="PTHR13691:SF16">
    <property type="entry name" value="LARGE RIBOSOMAL SUBUNIT PROTEIN UL2"/>
    <property type="match status" value="1"/>
</dbReference>
<dbReference type="InterPro" id="IPR022669">
    <property type="entry name" value="Ribosomal_uL2_C"/>
</dbReference>
<dbReference type="Gene3D" id="2.40.50.140">
    <property type="entry name" value="Nucleic acid-binding proteins"/>
    <property type="match status" value="1"/>
</dbReference>
<evidence type="ECO:0000313" key="7">
    <source>
        <dbReference type="Proteomes" id="UP001218188"/>
    </source>
</evidence>
<evidence type="ECO:0000313" key="6">
    <source>
        <dbReference type="EMBL" id="KAJ7022553.1"/>
    </source>
</evidence>
<evidence type="ECO:0000256" key="2">
    <source>
        <dbReference type="ARBA" id="ARBA00022980"/>
    </source>
</evidence>
<feature type="domain" description="Large ribosomal subunit protein uL2 RNA-binding" evidence="5">
    <location>
        <begin position="93"/>
        <end position="157"/>
    </location>
</feature>
<dbReference type="SMART" id="SM01383">
    <property type="entry name" value="Ribosomal_L2"/>
    <property type="match status" value="1"/>
</dbReference>
<dbReference type="InterPro" id="IPR012340">
    <property type="entry name" value="NA-bd_OB-fold"/>
</dbReference>
<keyword evidence="7" id="KW-1185">Reference proteome</keyword>
<evidence type="ECO:0000256" key="3">
    <source>
        <dbReference type="ARBA" id="ARBA00023274"/>
    </source>
</evidence>
<dbReference type="Proteomes" id="UP001218188">
    <property type="component" value="Unassembled WGS sequence"/>
</dbReference>
<organism evidence="6 7">
    <name type="scientific">Mycena alexandri</name>
    <dbReference type="NCBI Taxonomy" id="1745969"/>
    <lineage>
        <taxon>Eukaryota</taxon>
        <taxon>Fungi</taxon>
        <taxon>Dikarya</taxon>
        <taxon>Basidiomycota</taxon>
        <taxon>Agaricomycotina</taxon>
        <taxon>Agaricomycetes</taxon>
        <taxon>Agaricomycetidae</taxon>
        <taxon>Agaricales</taxon>
        <taxon>Marasmiineae</taxon>
        <taxon>Mycenaceae</taxon>
        <taxon>Mycena</taxon>
    </lineage>
</organism>
<protein>
    <submittedName>
        <fullName evidence="6">Translation protein SH3-like domain-containing protein</fullName>
    </submittedName>
</protein>
<dbReference type="Pfam" id="PF00181">
    <property type="entry name" value="Ribosomal_L2_N"/>
    <property type="match status" value="1"/>
</dbReference>
<dbReference type="GO" id="GO:0022625">
    <property type="term" value="C:cytosolic large ribosomal subunit"/>
    <property type="evidence" value="ECO:0007669"/>
    <property type="project" value="TreeGrafter"/>
</dbReference>
<accession>A0AAD6WPS7</accession>
<dbReference type="InterPro" id="IPR002171">
    <property type="entry name" value="Ribosomal_uL2"/>
</dbReference>
<dbReference type="Pfam" id="PF03947">
    <property type="entry name" value="Ribosomal_L2_C"/>
    <property type="match status" value="1"/>
</dbReference>
<dbReference type="InterPro" id="IPR022666">
    <property type="entry name" value="Ribosomal_uL2_RNA-bd_dom"/>
</dbReference>
<evidence type="ECO:0000259" key="5">
    <source>
        <dbReference type="SMART" id="SM01383"/>
    </source>
</evidence>
<dbReference type="SUPFAM" id="SSF50104">
    <property type="entry name" value="Translation proteins SH3-like domain"/>
    <property type="match status" value="1"/>
</dbReference>
<keyword evidence="2" id="KW-0689">Ribosomal protein</keyword>
<dbReference type="InterPro" id="IPR014726">
    <property type="entry name" value="Ribosomal_uL2_dom3"/>
</dbReference>
<dbReference type="SUPFAM" id="SSF50249">
    <property type="entry name" value="Nucleic acid-binding proteins"/>
    <property type="match status" value="1"/>
</dbReference>
<dbReference type="GO" id="GO:0003723">
    <property type="term" value="F:RNA binding"/>
    <property type="evidence" value="ECO:0007669"/>
    <property type="project" value="TreeGrafter"/>
</dbReference>
<dbReference type="FunFam" id="2.40.50.140:FF:000020">
    <property type="entry name" value="60S ribosomal protein L2"/>
    <property type="match status" value="1"/>
</dbReference>
<feature type="domain" description="Large ribosomal subunit protein uL2 C-terminal" evidence="4">
    <location>
        <begin position="163"/>
        <end position="279"/>
    </location>
</feature>
<sequence length="325" mass="35482">MARMRRRVRLVCAAARVQAGESNTALRDLRALDPPKFVLRPNGPAAFLLVLVYANNGAPAVSLSPTQQQRHLLDLLSYCCTNVQSTHALEQAARTAARLDFAERNGNIRGIVKEIIHDSGGHAPLARVVFRDPYRYKLRKETFIANEGLHTGAFVYYGNKATLAVRNVIPVGQCFEGTISCATLRRSHSPGDKTWIRLPSGAKETVSGGAHATIGVVAGGGRINKPILAAGRVYYKFKAKRYTCLTTYSVCINPVDHPHGGGNHQHIGKASTFARSAVPSYKVRVIAALSVARYCQGFELLVVSIHFTSLPHKNACHHSRNQSPR</sequence>
<dbReference type="PANTHER" id="PTHR13691">
    <property type="entry name" value="RIBOSOMAL PROTEIN L2"/>
    <property type="match status" value="1"/>
</dbReference>
<evidence type="ECO:0000256" key="1">
    <source>
        <dbReference type="ARBA" id="ARBA00005636"/>
    </source>
</evidence>
<dbReference type="InterPro" id="IPR008991">
    <property type="entry name" value="Translation_prot_SH3-like_sf"/>
</dbReference>
<keyword evidence="3" id="KW-0687">Ribonucleoprotein</keyword>
<dbReference type="EMBL" id="JARJCM010000207">
    <property type="protein sequence ID" value="KAJ7022553.1"/>
    <property type="molecule type" value="Genomic_DNA"/>
</dbReference>
<dbReference type="GO" id="GO:0003735">
    <property type="term" value="F:structural constituent of ribosome"/>
    <property type="evidence" value="ECO:0007669"/>
    <property type="project" value="InterPro"/>
</dbReference>
<name>A0AAD6WPS7_9AGAR</name>
<reference evidence="6" key="1">
    <citation type="submission" date="2023-03" db="EMBL/GenBank/DDBJ databases">
        <title>Massive genome expansion in bonnet fungi (Mycena s.s.) driven by repeated elements and novel gene families across ecological guilds.</title>
        <authorList>
            <consortium name="Lawrence Berkeley National Laboratory"/>
            <person name="Harder C.B."/>
            <person name="Miyauchi S."/>
            <person name="Viragh M."/>
            <person name="Kuo A."/>
            <person name="Thoen E."/>
            <person name="Andreopoulos B."/>
            <person name="Lu D."/>
            <person name="Skrede I."/>
            <person name="Drula E."/>
            <person name="Henrissat B."/>
            <person name="Morin E."/>
            <person name="Kohler A."/>
            <person name="Barry K."/>
            <person name="LaButti K."/>
            <person name="Morin E."/>
            <person name="Salamov A."/>
            <person name="Lipzen A."/>
            <person name="Mereny Z."/>
            <person name="Hegedus B."/>
            <person name="Baldrian P."/>
            <person name="Stursova M."/>
            <person name="Weitz H."/>
            <person name="Taylor A."/>
            <person name="Grigoriev I.V."/>
            <person name="Nagy L.G."/>
            <person name="Martin F."/>
            <person name="Kauserud H."/>
        </authorList>
    </citation>
    <scope>NUCLEOTIDE SEQUENCE</scope>
    <source>
        <strain evidence="6">CBHHK200</strain>
    </source>
</reference>
<dbReference type="GO" id="GO:0002181">
    <property type="term" value="P:cytoplasmic translation"/>
    <property type="evidence" value="ECO:0007669"/>
    <property type="project" value="TreeGrafter"/>
</dbReference>
<evidence type="ECO:0000259" key="4">
    <source>
        <dbReference type="SMART" id="SM01382"/>
    </source>
</evidence>
<proteinExistence type="inferred from homology"/>
<gene>
    <name evidence="6" type="ORF">C8F04DRAFT_1402308</name>
</gene>
<dbReference type="AlphaFoldDB" id="A0AAD6WPS7"/>
<dbReference type="SMART" id="SM01382">
    <property type="entry name" value="Ribosomal_L2_C"/>
    <property type="match status" value="1"/>
</dbReference>